<evidence type="ECO:0000313" key="3">
    <source>
        <dbReference type="Proteomes" id="UP001497457"/>
    </source>
</evidence>
<dbReference type="PROSITE" id="PS50144">
    <property type="entry name" value="MATH"/>
    <property type="match status" value="2"/>
</dbReference>
<proteinExistence type="predicted"/>
<dbReference type="CDD" id="cd00121">
    <property type="entry name" value="MATH"/>
    <property type="match status" value="2"/>
</dbReference>
<dbReference type="PANTHER" id="PTHR46162:SF2">
    <property type="entry name" value="ANKYRIN REPEAT-CONTAINING PROTEIN-RELATED"/>
    <property type="match status" value="1"/>
</dbReference>
<reference evidence="2" key="1">
    <citation type="submission" date="2024-10" db="EMBL/GenBank/DDBJ databases">
        <authorList>
            <person name="Ryan C."/>
        </authorList>
    </citation>
    <scope>NUCLEOTIDE SEQUENCE [LARGE SCALE GENOMIC DNA]</scope>
</reference>
<dbReference type="Pfam" id="PF22486">
    <property type="entry name" value="MATH_2"/>
    <property type="match status" value="2"/>
</dbReference>
<dbReference type="SUPFAM" id="SSF49599">
    <property type="entry name" value="TRAF domain-like"/>
    <property type="match status" value="2"/>
</dbReference>
<dbReference type="SMART" id="SM00061">
    <property type="entry name" value="MATH"/>
    <property type="match status" value="1"/>
</dbReference>
<dbReference type="InterPro" id="IPR002083">
    <property type="entry name" value="MATH/TRAF_dom"/>
</dbReference>
<accession>A0ABC8XYS5</accession>
<dbReference type="Gene3D" id="2.60.210.10">
    <property type="entry name" value="Apoptosis, Tumor Necrosis Factor Receptor Associated Protein 2, Chain A"/>
    <property type="match status" value="2"/>
</dbReference>
<dbReference type="AlphaFoldDB" id="A0ABC8XYS5"/>
<evidence type="ECO:0000313" key="2">
    <source>
        <dbReference type="EMBL" id="CAL4933901.1"/>
    </source>
</evidence>
<feature type="domain" description="MATH" evidence="1">
    <location>
        <begin position="200"/>
        <end position="327"/>
    </location>
</feature>
<feature type="domain" description="MATH" evidence="1">
    <location>
        <begin position="37"/>
        <end position="166"/>
    </location>
</feature>
<evidence type="ECO:0000259" key="1">
    <source>
        <dbReference type="PROSITE" id="PS50144"/>
    </source>
</evidence>
<gene>
    <name evidence="2" type="ORF">URODEC1_LOCUS28378</name>
</gene>
<dbReference type="PANTHER" id="PTHR46162">
    <property type="entry name" value="TRAF-LIKE FAMILY PROTEIN"/>
    <property type="match status" value="1"/>
</dbReference>
<name>A0ABC8XYS5_9POAL</name>
<dbReference type="EMBL" id="OZ075125">
    <property type="protein sequence ID" value="CAL4933901.1"/>
    <property type="molecule type" value="Genomic_DNA"/>
</dbReference>
<sequence length="336" mass="37094">MAIDFTCRGLLGRGRGTATGNSCVTGTAPALLGTTCDPAFEWKVYGFSSLLQRGATPANSAPFHCCGYKWFLRVTPMHKKSGDGIVHLALDLAISRIGLEQGLVMNAVFELSMYNHSSGTYYGGKASYSFNVKKTHSKKMCLIRLGKLLKSSDYLVDGSCVFGVRILKADVSSPKKMAVVISEKPVTVQNLFLQKKDLVKGTYTWTMNNYLDLKLPVNSPAFEVGGHKWHIRMHPLGDQYSTNSLSLYLHLHDPKELPDPEPGMMIELALCILDQKYGKHFTVKGRFVFRIGSKAGWGWSNFIALNIFKDQSRGYLVGSNCFLKADITVIGSSNDN</sequence>
<protein>
    <recommendedName>
        <fullName evidence="1">MATH domain-containing protein</fullName>
    </recommendedName>
</protein>
<keyword evidence="3" id="KW-1185">Reference proteome</keyword>
<organism evidence="2 3">
    <name type="scientific">Urochloa decumbens</name>
    <dbReference type="NCBI Taxonomy" id="240449"/>
    <lineage>
        <taxon>Eukaryota</taxon>
        <taxon>Viridiplantae</taxon>
        <taxon>Streptophyta</taxon>
        <taxon>Embryophyta</taxon>
        <taxon>Tracheophyta</taxon>
        <taxon>Spermatophyta</taxon>
        <taxon>Magnoliopsida</taxon>
        <taxon>Liliopsida</taxon>
        <taxon>Poales</taxon>
        <taxon>Poaceae</taxon>
        <taxon>PACMAD clade</taxon>
        <taxon>Panicoideae</taxon>
        <taxon>Panicodae</taxon>
        <taxon>Paniceae</taxon>
        <taxon>Melinidinae</taxon>
        <taxon>Urochloa</taxon>
    </lineage>
</organism>
<dbReference type="InterPro" id="IPR008974">
    <property type="entry name" value="TRAF-like"/>
</dbReference>
<dbReference type="Proteomes" id="UP001497457">
    <property type="component" value="Chromosome 15b"/>
</dbReference>